<proteinExistence type="predicted"/>
<reference evidence="1 2" key="2">
    <citation type="submission" date="2018-11" db="EMBL/GenBank/DDBJ databases">
        <authorList>
            <consortium name="Pathogen Informatics"/>
        </authorList>
    </citation>
    <scope>NUCLEOTIDE SEQUENCE [LARGE SCALE GENOMIC DNA]</scope>
    <source>
        <strain evidence="1 2">Egypt</strain>
    </source>
</reference>
<dbReference type="SUPFAM" id="SSF47027">
    <property type="entry name" value="Acyl-CoA binding protein"/>
    <property type="match status" value="1"/>
</dbReference>
<dbReference type="GO" id="GO:0000062">
    <property type="term" value="F:fatty-acyl-CoA binding"/>
    <property type="evidence" value="ECO:0007669"/>
    <property type="project" value="InterPro"/>
</dbReference>
<evidence type="ECO:0000313" key="3">
    <source>
        <dbReference type="WBParaSite" id="ECPE_0000947701-mRNA-1"/>
    </source>
</evidence>
<organism evidence="3">
    <name type="scientific">Echinostoma caproni</name>
    <dbReference type="NCBI Taxonomy" id="27848"/>
    <lineage>
        <taxon>Eukaryota</taxon>
        <taxon>Metazoa</taxon>
        <taxon>Spiralia</taxon>
        <taxon>Lophotrochozoa</taxon>
        <taxon>Platyhelminthes</taxon>
        <taxon>Trematoda</taxon>
        <taxon>Digenea</taxon>
        <taxon>Plagiorchiida</taxon>
        <taxon>Echinostomata</taxon>
        <taxon>Echinostomatoidea</taxon>
        <taxon>Echinostomatidae</taxon>
        <taxon>Echinostoma</taxon>
    </lineage>
</organism>
<reference evidence="3" key="1">
    <citation type="submission" date="2016-06" db="UniProtKB">
        <authorList>
            <consortium name="WormBaseParasite"/>
        </authorList>
    </citation>
    <scope>IDENTIFICATION</scope>
</reference>
<sequence length="281" mass="31377">MFPYDQASQIASAEEALITAFSWRCLATKVRERIADIRGYNRVGGPLVVHLELGSLVQLALFSVSRPFQISIIQLIHVELFSVRKSFVLFREPHFEQGSGPWQAWKDVESMSADQARSEYVSKLHEVDPSWDPKNNNSYCLAKTFSHQGQGHTDRTTSAGGVTMARCVCRAIARVFDKHIAPGAFIPILPNQMFTTGVSKGPKGTVYVSRMLMLDPEPNGSNSEDDRPIFNAVKNGDLEQVKRLIEQTPDVVNARDSEVRSIHANFRNKVHGQKYACIVSS</sequence>
<gene>
    <name evidence="1" type="ORF">ECPE_LOCUS9448</name>
</gene>
<dbReference type="InterPro" id="IPR014352">
    <property type="entry name" value="FERM/acyl-CoA-bd_prot_sf"/>
</dbReference>
<dbReference type="Gene3D" id="1.20.80.10">
    <property type="match status" value="1"/>
</dbReference>
<evidence type="ECO:0000313" key="1">
    <source>
        <dbReference type="EMBL" id="VDP85377.1"/>
    </source>
</evidence>
<keyword evidence="2" id="KW-1185">Reference proteome</keyword>
<dbReference type="Proteomes" id="UP000272942">
    <property type="component" value="Unassembled WGS sequence"/>
</dbReference>
<protein>
    <submittedName>
        <fullName evidence="3">ANK_REP_REGION domain-containing protein</fullName>
    </submittedName>
</protein>
<name>A0A183AR63_9TREM</name>
<accession>A0A183AR63</accession>
<dbReference type="EMBL" id="UZAN01047436">
    <property type="protein sequence ID" value="VDP85377.1"/>
    <property type="molecule type" value="Genomic_DNA"/>
</dbReference>
<dbReference type="AlphaFoldDB" id="A0A183AR63"/>
<evidence type="ECO:0000313" key="2">
    <source>
        <dbReference type="Proteomes" id="UP000272942"/>
    </source>
</evidence>
<dbReference type="InterPro" id="IPR035984">
    <property type="entry name" value="Acyl-CoA-binding_sf"/>
</dbReference>
<dbReference type="WBParaSite" id="ECPE_0000947701-mRNA-1">
    <property type="protein sequence ID" value="ECPE_0000947701-mRNA-1"/>
    <property type="gene ID" value="ECPE_0000947701"/>
</dbReference>
<dbReference type="OrthoDB" id="346910at2759"/>